<keyword evidence="9" id="KW-0812">Transmembrane</keyword>
<dbReference type="Pfam" id="PF00512">
    <property type="entry name" value="HisKA"/>
    <property type="match status" value="1"/>
</dbReference>
<dbReference type="Gene3D" id="1.10.287.130">
    <property type="match status" value="1"/>
</dbReference>
<evidence type="ECO:0000256" key="8">
    <source>
        <dbReference type="ARBA" id="ARBA00023136"/>
    </source>
</evidence>
<organism evidence="11 12">
    <name type="scientific">Ruminiclostridium papyrosolvens C7</name>
    <dbReference type="NCBI Taxonomy" id="1330534"/>
    <lineage>
        <taxon>Bacteria</taxon>
        <taxon>Bacillati</taxon>
        <taxon>Bacillota</taxon>
        <taxon>Clostridia</taxon>
        <taxon>Eubacteriales</taxon>
        <taxon>Oscillospiraceae</taxon>
        <taxon>Ruminiclostridium</taxon>
    </lineage>
</organism>
<dbReference type="InterPro" id="IPR004358">
    <property type="entry name" value="Sig_transdc_His_kin-like_C"/>
</dbReference>
<feature type="transmembrane region" description="Helical" evidence="9">
    <location>
        <begin position="161"/>
        <end position="180"/>
    </location>
</feature>
<evidence type="ECO:0000256" key="5">
    <source>
        <dbReference type="ARBA" id="ARBA00022679"/>
    </source>
</evidence>
<feature type="transmembrane region" description="Helical" evidence="9">
    <location>
        <begin position="9"/>
        <end position="32"/>
    </location>
</feature>
<dbReference type="GO" id="GO:0016036">
    <property type="term" value="P:cellular response to phosphate starvation"/>
    <property type="evidence" value="ECO:0007669"/>
    <property type="project" value="TreeGrafter"/>
</dbReference>
<evidence type="ECO:0000256" key="3">
    <source>
        <dbReference type="ARBA" id="ARBA00012438"/>
    </source>
</evidence>
<keyword evidence="6 11" id="KW-0418">Kinase</keyword>
<keyword evidence="8 9" id="KW-0472">Membrane</keyword>
<dbReference type="OrthoDB" id="9813151at2"/>
<dbReference type="GO" id="GO:0005886">
    <property type="term" value="C:plasma membrane"/>
    <property type="evidence" value="ECO:0007669"/>
    <property type="project" value="TreeGrafter"/>
</dbReference>
<dbReference type="SMART" id="SM00388">
    <property type="entry name" value="HisKA"/>
    <property type="match status" value="1"/>
</dbReference>
<dbReference type="PRINTS" id="PR00344">
    <property type="entry name" value="BCTRLSENSOR"/>
</dbReference>
<evidence type="ECO:0000256" key="6">
    <source>
        <dbReference type="ARBA" id="ARBA00022777"/>
    </source>
</evidence>
<keyword evidence="5" id="KW-0808">Transferase</keyword>
<protein>
    <recommendedName>
        <fullName evidence="3">histidine kinase</fullName>
        <ecNumber evidence="3">2.7.13.3</ecNumber>
    </recommendedName>
</protein>
<evidence type="ECO:0000259" key="10">
    <source>
        <dbReference type="PROSITE" id="PS50109"/>
    </source>
</evidence>
<dbReference type="EMBL" id="ATAY01000063">
    <property type="protein sequence ID" value="EPR10386.1"/>
    <property type="molecule type" value="Genomic_DNA"/>
</dbReference>
<dbReference type="InterPro" id="IPR003661">
    <property type="entry name" value="HisK_dim/P_dom"/>
</dbReference>
<dbReference type="RefSeq" id="WP_020816143.1">
    <property type="nucleotide sequence ID" value="NZ_ATAY01000063.1"/>
</dbReference>
<dbReference type="CDD" id="cd00075">
    <property type="entry name" value="HATPase"/>
    <property type="match status" value="1"/>
</dbReference>
<evidence type="ECO:0000256" key="9">
    <source>
        <dbReference type="SAM" id="Phobius"/>
    </source>
</evidence>
<dbReference type="InterPro" id="IPR003594">
    <property type="entry name" value="HATPase_dom"/>
</dbReference>
<evidence type="ECO:0000313" key="12">
    <source>
        <dbReference type="Proteomes" id="UP000016860"/>
    </source>
</evidence>
<keyword evidence="9" id="KW-1133">Transmembrane helix</keyword>
<comment type="caution">
    <text evidence="11">The sequence shown here is derived from an EMBL/GenBank/DDBJ whole genome shotgun (WGS) entry which is preliminary data.</text>
</comment>
<evidence type="ECO:0000256" key="7">
    <source>
        <dbReference type="ARBA" id="ARBA00023012"/>
    </source>
</evidence>
<gene>
    <name evidence="11" type="ORF">L323_13350</name>
</gene>
<dbReference type="FunFam" id="3.30.565.10:FF:000006">
    <property type="entry name" value="Sensor histidine kinase WalK"/>
    <property type="match status" value="1"/>
</dbReference>
<dbReference type="InterPro" id="IPR005467">
    <property type="entry name" value="His_kinase_dom"/>
</dbReference>
<proteinExistence type="predicted"/>
<comment type="subcellular location">
    <subcellularLocation>
        <location evidence="2">Membrane</location>
    </subcellularLocation>
</comment>
<dbReference type="AlphaFoldDB" id="U4QZU8"/>
<dbReference type="Proteomes" id="UP000016860">
    <property type="component" value="Unassembled WGS sequence"/>
</dbReference>
<dbReference type="InterPro" id="IPR036890">
    <property type="entry name" value="HATPase_C_sf"/>
</dbReference>
<dbReference type="Pfam" id="PF02518">
    <property type="entry name" value="HATPase_c"/>
    <property type="match status" value="1"/>
</dbReference>
<name>U4QZU8_9FIRM</name>
<evidence type="ECO:0000256" key="4">
    <source>
        <dbReference type="ARBA" id="ARBA00022553"/>
    </source>
</evidence>
<dbReference type="PANTHER" id="PTHR45453">
    <property type="entry name" value="PHOSPHATE REGULON SENSOR PROTEIN PHOR"/>
    <property type="match status" value="1"/>
</dbReference>
<keyword evidence="7" id="KW-0902">Two-component regulatory system</keyword>
<dbReference type="InterPro" id="IPR036097">
    <property type="entry name" value="HisK_dim/P_sf"/>
</dbReference>
<dbReference type="GO" id="GO:0004721">
    <property type="term" value="F:phosphoprotein phosphatase activity"/>
    <property type="evidence" value="ECO:0007669"/>
    <property type="project" value="TreeGrafter"/>
</dbReference>
<dbReference type="CDD" id="cd00082">
    <property type="entry name" value="HisKA"/>
    <property type="match status" value="1"/>
</dbReference>
<accession>U4QZU8</accession>
<dbReference type="PATRIC" id="fig|1330534.3.peg.2648"/>
<dbReference type="InterPro" id="IPR050351">
    <property type="entry name" value="BphY/WalK/GraS-like"/>
</dbReference>
<dbReference type="SUPFAM" id="SSF55874">
    <property type="entry name" value="ATPase domain of HSP90 chaperone/DNA topoisomerase II/histidine kinase"/>
    <property type="match status" value="1"/>
</dbReference>
<dbReference type="PANTHER" id="PTHR45453:SF1">
    <property type="entry name" value="PHOSPHATE REGULON SENSOR PROTEIN PHOR"/>
    <property type="match status" value="1"/>
</dbReference>
<feature type="domain" description="Histidine kinase" evidence="10">
    <location>
        <begin position="205"/>
        <end position="422"/>
    </location>
</feature>
<sequence length="422" mass="48680">MFKKLRNRFLISNLVIISVMLIISFAAIYFITYNNVSSEINMEIHRMEDSYFKRNDNMGQHPPDFGSQKPPKRDAVAPSHERTISFMIETDLQWNITDKTSSFDIDDELYESAKEKAISKNNKTGNFNLENEHWTFSITPIMNGYRLVFLDTTSQYGILKTLIYTFLFVALIMFIIIYFISRFFANRSIKPVQEAFERQKQFVADASHELKTPLAVINTNVDVLLSNNQDTIDSQSKWLNYIKSESERMAKLTNDLLYLTQMDNSDNKMIYSNFNMSEAVENIILTMEAVIFEHNLSLNYELEPALFTYGNDEQVRQVVMILLDNAIKYTNKNGTISIALNKQNTDIILSITNTGEGIAPEHLKKIFDRFYRTDKSRSRQLGGYGLGLSIAKAIIDQHCGKIYAESIVNEKTTFFVRLPMSL</sequence>
<keyword evidence="4" id="KW-0597">Phosphoprotein</keyword>
<dbReference type="FunFam" id="1.10.287.130:FF:000001">
    <property type="entry name" value="Two-component sensor histidine kinase"/>
    <property type="match status" value="1"/>
</dbReference>
<dbReference type="Gene3D" id="3.30.565.10">
    <property type="entry name" value="Histidine kinase-like ATPase, C-terminal domain"/>
    <property type="match status" value="1"/>
</dbReference>
<evidence type="ECO:0000256" key="1">
    <source>
        <dbReference type="ARBA" id="ARBA00000085"/>
    </source>
</evidence>
<dbReference type="SMART" id="SM00387">
    <property type="entry name" value="HATPase_c"/>
    <property type="match status" value="1"/>
</dbReference>
<reference evidence="11 12" key="1">
    <citation type="journal article" date="2013" name="Genome Announc.">
        <title>Draft Genome Sequence of the Cellulolytic Bacterium Clostridium papyrosolvens C7 (ATCC 700395).</title>
        <authorList>
            <person name="Zepeda V."/>
            <person name="Dassa B."/>
            <person name="Borovok I."/>
            <person name="Lamed R."/>
            <person name="Bayer E.A."/>
            <person name="Cate J.H."/>
        </authorList>
    </citation>
    <scope>NUCLEOTIDE SEQUENCE [LARGE SCALE GENOMIC DNA]</scope>
    <source>
        <strain evidence="11 12">C7</strain>
    </source>
</reference>
<dbReference type="SUPFAM" id="SSF47384">
    <property type="entry name" value="Homodimeric domain of signal transducing histidine kinase"/>
    <property type="match status" value="1"/>
</dbReference>
<dbReference type="PROSITE" id="PS50109">
    <property type="entry name" value="HIS_KIN"/>
    <property type="match status" value="1"/>
</dbReference>
<dbReference type="STRING" id="1330534.L323_13350"/>
<dbReference type="GO" id="GO:0000155">
    <property type="term" value="F:phosphorelay sensor kinase activity"/>
    <property type="evidence" value="ECO:0007669"/>
    <property type="project" value="InterPro"/>
</dbReference>
<evidence type="ECO:0000313" key="11">
    <source>
        <dbReference type="EMBL" id="EPR10386.1"/>
    </source>
</evidence>
<comment type="catalytic activity">
    <reaction evidence="1">
        <text>ATP + protein L-histidine = ADP + protein N-phospho-L-histidine.</text>
        <dbReference type="EC" id="2.7.13.3"/>
    </reaction>
</comment>
<dbReference type="EC" id="2.7.13.3" evidence="3"/>
<evidence type="ECO:0000256" key="2">
    <source>
        <dbReference type="ARBA" id="ARBA00004370"/>
    </source>
</evidence>